<feature type="region of interest" description="Disordered" evidence="1">
    <location>
        <begin position="45"/>
        <end position="69"/>
    </location>
</feature>
<organism evidence="3 4">
    <name type="scientific">Corynebacterium canis</name>
    <dbReference type="NCBI Taxonomy" id="679663"/>
    <lineage>
        <taxon>Bacteria</taxon>
        <taxon>Bacillati</taxon>
        <taxon>Actinomycetota</taxon>
        <taxon>Actinomycetes</taxon>
        <taxon>Mycobacteriales</taxon>
        <taxon>Corynebacteriaceae</taxon>
        <taxon>Corynebacterium</taxon>
    </lineage>
</organism>
<dbReference type="Proteomes" id="UP000320791">
    <property type="component" value="Unassembled WGS sequence"/>
</dbReference>
<evidence type="ECO:0000313" key="3">
    <source>
        <dbReference type="EMBL" id="TWT24553.1"/>
    </source>
</evidence>
<feature type="chain" id="PRO_5022964835" description="DUF4384 domain-containing protein" evidence="2">
    <location>
        <begin position="21"/>
        <end position="219"/>
    </location>
</feature>
<dbReference type="InterPro" id="IPR015919">
    <property type="entry name" value="Cadherin-like_sf"/>
</dbReference>
<evidence type="ECO:0000256" key="2">
    <source>
        <dbReference type="SAM" id="SignalP"/>
    </source>
</evidence>
<evidence type="ECO:0000256" key="1">
    <source>
        <dbReference type="SAM" id="MobiDB-lite"/>
    </source>
</evidence>
<name>A0A5C5UG06_9CORY</name>
<dbReference type="RefSeq" id="WP_146324544.1">
    <property type="nucleotide sequence ID" value="NZ_BAABLR010000020.1"/>
</dbReference>
<evidence type="ECO:0008006" key="5">
    <source>
        <dbReference type="Google" id="ProtNLM"/>
    </source>
</evidence>
<dbReference type="Gene3D" id="2.60.40.10">
    <property type="entry name" value="Immunoglobulins"/>
    <property type="match status" value="1"/>
</dbReference>
<proteinExistence type="predicted"/>
<accession>A0A5C5UG06</accession>
<dbReference type="AlphaFoldDB" id="A0A5C5UG06"/>
<evidence type="ECO:0000313" key="4">
    <source>
        <dbReference type="Proteomes" id="UP000320791"/>
    </source>
</evidence>
<keyword evidence="2" id="KW-0732">Signal</keyword>
<comment type="caution">
    <text evidence="3">The sequence shown here is derived from an EMBL/GenBank/DDBJ whole genome shotgun (WGS) entry which is preliminary data.</text>
</comment>
<sequence>MRSFRVLAGVTTASLTVVLAAPSGATPAPDIPVFQIQEIPSTTAAPTLDPQAVPESPVEKPPGQSFEVDQIPVSPAPVPAEGERSQQAAVPDVPDMQVQVGQSFRYHITAPADTYVAVVSGLPAGLVFHPLSSEIIGTPADSPAGEYIVGITTYNRRGEVGNGSFVMTLLRDDASSSLLQELLTSPQRGVEKVKELIDRVLGTKLATNAEQAKGAETQP</sequence>
<dbReference type="GO" id="GO:0005975">
    <property type="term" value="P:carbohydrate metabolic process"/>
    <property type="evidence" value="ECO:0007669"/>
    <property type="project" value="UniProtKB-ARBA"/>
</dbReference>
<gene>
    <name evidence="3" type="ORF">FRX94_07650</name>
</gene>
<dbReference type="EMBL" id="VOHM01000015">
    <property type="protein sequence ID" value="TWT24553.1"/>
    <property type="molecule type" value="Genomic_DNA"/>
</dbReference>
<dbReference type="InterPro" id="IPR013783">
    <property type="entry name" value="Ig-like_fold"/>
</dbReference>
<keyword evidence="4" id="KW-1185">Reference proteome</keyword>
<dbReference type="SUPFAM" id="SSF49313">
    <property type="entry name" value="Cadherin-like"/>
    <property type="match status" value="1"/>
</dbReference>
<dbReference type="Pfam" id="PF05345">
    <property type="entry name" value="He_PIG"/>
    <property type="match status" value="1"/>
</dbReference>
<feature type="signal peptide" evidence="2">
    <location>
        <begin position="1"/>
        <end position="20"/>
    </location>
</feature>
<dbReference type="OrthoDB" id="3862295at2"/>
<reference evidence="3 4" key="1">
    <citation type="submission" date="2019-08" db="EMBL/GenBank/DDBJ databases">
        <authorList>
            <person name="Lei W."/>
        </authorList>
    </citation>
    <scope>NUCLEOTIDE SEQUENCE [LARGE SCALE GENOMIC DNA]</scope>
    <source>
        <strain evidence="3 4">CCUG 58627</strain>
    </source>
</reference>
<dbReference type="GO" id="GO:0016020">
    <property type="term" value="C:membrane"/>
    <property type="evidence" value="ECO:0007669"/>
    <property type="project" value="InterPro"/>
</dbReference>
<protein>
    <recommendedName>
        <fullName evidence="5">DUF4384 domain-containing protein</fullName>
    </recommendedName>
</protein>
<dbReference type="GO" id="GO:0005509">
    <property type="term" value="F:calcium ion binding"/>
    <property type="evidence" value="ECO:0007669"/>
    <property type="project" value="InterPro"/>
</dbReference>